<evidence type="ECO:0000313" key="7">
    <source>
        <dbReference type="Proteomes" id="UP000602124"/>
    </source>
</evidence>
<evidence type="ECO:0000256" key="4">
    <source>
        <dbReference type="ARBA" id="ARBA00025742"/>
    </source>
</evidence>
<evidence type="ECO:0000259" key="5">
    <source>
        <dbReference type="Pfam" id="PF00149"/>
    </source>
</evidence>
<dbReference type="InterPro" id="IPR036926">
    <property type="entry name" value="Thymidate_synth/dCMP_Mease_sf"/>
</dbReference>
<dbReference type="EMBL" id="JAEKMH010000002">
    <property type="protein sequence ID" value="MBJ3785619.1"/>
    <property type="molecule type" value="Genomic_DNA"/>
</dbReference>
<sequence>MASSATFLHLTDTHLRAATTELRTRDIKTALPGVTQDTREAAVDRLLAMVAERLESTNQKLDGVLFSGDAQFRGEDGGHAELLAAILKHLAPHGVSRGNIVATPGNHDVPRKSPPSSAIRYKAFLEAWGAEGCVIPWLDGDHESNGRNPHVLEATDKSWKIVPINSSNWCQTEVSFPDELATIWDRLPVLAAPADDQLQEKLARQLDALRVHDVPRVSPEQLEALRTMLRSDLSSPRQLRIAMMHHHLRAPSLREELKTFESITNQEHVRTFLREQDFVALLHGHKHETALTYEDIYADGEDVPHRLAVISGATFDNSQHRDAMRLVHLKGLPHNPSVEVEMLSVTAQGLEPDWSACVSLKLSQPRHDESAPVMITGTDITEVYERVVEAASGKAAGGIIIADLDLNPDVRLPLPEGFPLTSEMPGEDRTKWLQDIVAWWQLPNPKNVVTFPFPHGSRLRNYNGNFDQLNRIISLLKDKPTSRAIATLIDPARDFSETGTGEVFASFCLVEFKLQEVKNGPRKLDIIGFYRVQEFSQWWPVNVAELRQLQYAVAAEVPNVVVGRIVTIAGEARSERAIVQVAVSVLDRWHDQAPTLFHVLTTVLAGGRVDNELRGRAVDGWYRTLGELQKVASGSRSTGAPIPLKGLETFIDYLKANSGSSTDFDSFTSSVRSLRRLCQAHAESAKSDESYEEWRKEILQLLSTIQGLSDRLLLPQAEA</sequence>
<keyword evidence="2" id="KW-0378">Hydrolase</keyword>
<gene>
    <name evidence="6" type="ORF">JEQ47_12895</name>
</gene>
<dbReference type="SUPFAM" id="SSF55831">
    <property type="entry name" value="Thymidylate synthase/dCMP hydroxymethylase"/>
    <property type="match status" value="1"/>
</dbReference>
<dbReference type="InterPro" id="IPR004843">
    <property type="entry name" value="Calcineurin-like_PHP"/>
</dbReference>
<dbReference type="PANTHER" id="PTHR42988">
    <property type="entry name" value="PHOSPHOHYDROLASE"/>
    <property type="match status" value="1"/>
</dbReference>
<dbReference type="Gene3D" id="3.30.572.10">
    <property type="entry name" value="Thymidylate synthase/dCMP hydroxymethylase domain"/>
    <property type="match status" value="1"/>
</dbReference>
<proteinExistence type="inferred from homology"/>
<evidence type="ECO:0000256" key="2">
    <source>
        <dbReference type="ARBA" id="ARBA00022801"/>
    </source>
</evidence>
<dbReference type="InterPro" id="IPR050884">
    <property type="entry name" value="CNP_phosphodiesterase-III"/>
</dbReference>
<reference evidence="6" key="1">
    <citation type="submission" date="2020-12" db="EMBL/GenBank/DDBJ databases">
        <title>Devosia sp. MSA67 isolated from Mo River.</title>
        <authorList>
            <person name="Ma F."/>
            <person name="Zi Z."/>
        </authorList>
    </citation>
    <scope>NUCLEOTIDE SEQUENCE</scope>
    <source>
        <strain evidence="6">MSA67</strain>
    </source>
</reference>
<comment type="similarity">
    <text evidence="4">Belongs to the cyclic nucleotide phosphodiesterase class-III family.</text>
</comment>
<evidence type="ECO:0000256" key="1">
    <source>
        <dbReference type="ARBA" id="ARBA00022723"/>
    </source>
</evidence>
<keyword evidence="7" id="KW-1185">Reference proteome</keyword>
<comment type="caution">
    <text evidence="6">The sequence shown here is derived from an EMBL/GenBank/DDBJ whole genome shotgun (WGS) entry which is preliminary data.</text>
</comment>
<keyword evidence="1" id="KW-0479">Metal-binding</keyword>
<feature type="domain" description="Calcineurin-like phosphoesterase" evidence="5">
    <location>
        <begin position="6"/>
        <end position="288"/>
    </location>
</feature>
<evidence type="ECO:0000313" key="6">
    <source>
        <dbReference type="EMBL" id="MBJ3785619.1"/>
    </source>
</evidence>
<keyword evidence="3" id="KW-0408">Iron</keyword>
<dbReference type="GO" id="GO:0016787">
    <property type="term" value="F:hydrolase activity"/>
    <property type="evidence" value="ECO:0007669"/>
    <property type="project" value="UniProtKB-KW"/>
</dbReference>
<evidence type="ECO:0000256" key="3">
    <source>
        <dbReference type="ARBA" id="ARBA00023004"/>
    </source>
</evidence>
<dbReference type="Pfam" id="PF00149">
    <property type="entry name" value="Metallophos"/>
    <property type="match status" value="1"/>
</dbReference>
<dbReference type="Gene3D" id="3.60.21.10">
    <property type="match status" value="1"/>
</dbReference>
<accession>A0A934IRT6</accession>
<organism evidence="6 7">
    <name type="scientific">Devosia sediminis</name>
    <dbReference type="NCBI Taxonomy" id="2798801"/>
    <lineage>
        <taxon>Bacteria</taxon>
        <taxon>Pseudomonadati</taxon>
        <taxon>Pseudomonadota</taxon>
        <taxon>Alphaproteobacteria</taxon>
        <taxon>Hyphomicrobiales</taxon>
        <taxon>Devosiaceae</taxon>
        <taxon>Devosia</taxon>
    </lineage>
</organism>
<dbReference type="SUPFAM" id="SSF56300">
    <property type="entry name" value="Metallo-dependent phosphatases"/>
    <property type="match status" value="1"/>
</dbReference>
<dbReference type="RefSeq" id="WP_198876784.1">
    <property type="nucleotide sequence ID" value="NZ_JAEKMH010000002.1"/>
</dbReference>
<dbReference type="InterPro" id="IPR029052">
    <property type="entry name" value="Metallo-depent_PP-like"/>
</dbReference>
<protein>
    <submittedName>
        <fullName evidence="6">Metallophosphoesterase</fullName>
    </submittedName>
</protein>
<dbReference type="PANTHER" id="PTHR42988:SF2">
    <property type="entry name" value="CYCLIC NUCLEOTIDE PHOSPHODIESTERASE CBUA0032-RELATED"/>
    <property type="match status" value="1"/>
</dbReference>
<dbReference type="Proteomes" id="UP000602124">
    <property type="component" value="Unassembled WGS sequence"/>
</dbReference>
<name>A0A934IRT6_9HYPH</name>
<dbReference type="AlphaFoldDB" id="A0A934IRT6"/>
<dbReference type="GO" id="GO:0046872">
    <property type="term" value="F:metal ion binding"/>
    <property type="evidence" value="ECO:0007669"/>
    <property type="project" value="UniProtKB-KW"/>
</dbReference>